<keyword evidence="1 3" id="KW-0547">Nucleotide-binding</keyword>
<dbReference type="PANTHER" id="PTHR30455:SF2">
    <property type="entry name" value="TRANSCRIPTIONAL REPRESSOR NRDR"/>
    <property type="match status" value="1"/>
</dbReference>
<accession>A0ABV8KJQ6</accession>
<keyword evidence="6" id="KW-1185">Reference proteome</keyword>
<proteinExistence type="predicted"/>
<evidence type="ECO:0000256" key="2">
    <source>
        <dbReference type="ARBA" id="ARBA00022840"/>
    </source>
</evidence>
<comment type="caution">
    <text evidence="5">The sequence shown here is derived from an EMBL/GenBank/DDBJ whole genome shotgun (WGS) entry which is preliminary data.</text>
</comment>
<evidence type="ECO:0000256" key="3">
    <source>
        <dbReference type="PROSITE-ProRule" id="PRU00492"/>
    </source>
</evidence>
<keyword evidence="2 3" id="KW-0067">ATP-binding</keyword>
<evidence type="ECO:0000313" key="5">
    <source>
        <dbReference type="EMBL" id="MFC4106130.1"/>
    </source>
</evidence>
<dbReference type="InterPro" id="IPR003796">
    <property type="entry name" value="RNR_NrdR-like"/>
</dbReference>
<reference evidence="6" key="1">
    <citation type="journal article" date="2019" name="Int. J. Syst. Evol. Microbiol.">
        <title>The Global Catalogue of Microorganisms (GCM) 10K type strain sequencing project: providing services to taxonomists for standard genome sequencing and annotation.</title>
        <authorList>
            <consortium name="The Broad Institute Genomics Platform"/>
            <consortium name="The Broad Institute Genome Sequencing Center for Infectious Disease"/>
            <person name="Wu L."/>
            <person name="Ma J."/>
        </authorList>
    </citation>
    <scope>NUCLEOTIDE SEQUENCE [LARGE SCALE GENOMIC DNA]</scope>
    <source>
        <strain evidence="6">2902at01</strain>
    </source>
</reference>
<feature type="domain" description="ATP-cone" evidence="4">
    <location>
        <begin position="1"/>
        <end position="94"/>
    </location>
</feature>
<dbReference type="PROSITE" id="PS51161">
    <property type="entry name" value="ATP_CONE"/>
    <property type="match status" value="2"/>
</dbReference>
<dbReference type="Pfam" id="PF03477">
    <property type="entry name" value="ATP-cone"/>
    <property type="match status" value="2"/>
</dbReference>
<dbReference type="InterPro" id="IPR005144">
    <property type="entry name" value="ATP-cone_dom"/>
</dbReference>
<evidence type="ECO:0000313" key="6">
    <source>
        <dbReference type="Proteomes" id="UP001595868"/>
    </source>
</evidence>
<sequence length="228" mass="24715">MKVRKRNDTVERFVRAKIAESIRTAAGGTPLSPADVKTFVDRVVQVLQPDAPDVPVHSRDIGKLVMEQLRGDTAAVDVVRIRYAMVFLGSRVYPGGFRDIAAFVRWLDQEYGSPRVTAAPEGPTSVIKRDGRTETFQPGKILAGVRQAAAGRGTPAEVDQLARRVTDEVGTRLAGQGVVTSQQIGAEAIHALRAIDPIAYLRYAAAVKGYRSVDDYWLDATALLESAG</sequence>
<evidence type="ECO:0000259" key="4">
    <source>
        <dbReference type="PROSITE" id="PS51161"/>
    </source>
</evidence>
<gene>
    <name evidence="5" type="ORF">ACFOX0_09290</name>
</gene>
<dbReference type="EMBL" id="JBHSBN010000005">
    <property type="protein sequence ID" value="MFC4106130.1"/>
    <property type="molecule type" value="Genomic_DNA"/>
</dbReference>
<protein>
    <submittedName>
        <fullName evidence="5">ATP cone domain-containing protein</fullName>
    </submittedName>
</protein>
<evidence type="ECO:0000256" key="1">
    <source>
        <dbReference type="ARBA" id="ARBA00022741"/>
    </source>
</evidence>
<name>A0ABV8KJQ6_9ACTN</name>
<dbReference type="Proteomes" id="UP001595868">
    <property type="component" value="Unassembled WGS sequence"/>
</dbReference>
<dbReference type="PANTHER" id="PTHR30455">
    <property type="entry name" value="TRANSCRIPTIONAL REPRESSOR NRDR"/>
    <property type="match status" value="1"/>
</dbReference>
<feature type="domain" description="ATP-cone" evidence="4">
    <location>
        <begin position="124"/>
        <end position="215"/>
    </location>
</feature>
<organism evidence="5 6">
    <name type="scientific">Micromonospora zhanjiangensis</name>
    <dbReference type="NCBI Taxonomy" id="1522057"/>
    <lineage>
        <taxon>Bacteria</taxon>
        <taxon>Bacillati</taxon>
        <taxon>Actinomycetota</taxon>
        <taxon>Actinomycetes</taxon>
        <taxon>Micromonosporales</taxon>
        <taxon>Micromonosporaceae</taxon>
        <taxon>Micromonospora</taxon>
    </lineage>
</organism>